<evidence type="ECO:0000313" key="2">
    <source>
        <dbReference type="EMBL" id="TWW65396.1"/>
    </source>
</evidence>
<sequence length="145" mass="17339">MGIRRKPTRRGGERRFPSELVCAGVGGERERGRERERDREREREDRKRERESQLVEKCRLNRCVRCVLQPVCERVRRQSSLCGRSSRGQSKRPGRRRRRRRCAAAFRTRFLRRVLPLDHRQLMQEKSWALGLELTESVVIIDRVS</sequence>
<organism evidence="2 3">
    <name type="scientific">Takifugu flavidus</name>
    <name type="common">sansaifugu</name>
    <dbReference type="NCBI Taxonomy" id="433684"/>
    <lineage>
        <taxon>Eukaryota</taxon>
        <taxon>Metazoa</taxon>
        <taxon>Chordata</taxon>
        <taxon>Craniata</taxon>
        <taxon>Vertebrata</taxon>
        <taxon>Euteleostomi</taxon>
        <taxon>Actinopterygii</taxon>
        <taxon>Neopterygii</taxon>
        <taxon>Teleostei</taxon>
        <taxon>Neoteleostei</taxon>
        <taxon>Acanthomorphata</taxon>
        <taxon>Eupercaria</taxon>
        <taxon>Tetraodontiformes</taxon>
        <taxon>Tetradontoidea</taxon>
        <taxon>Tetraodontidae</taxon>
        <taxon>Takifugu</taxon>
    </lineage>
</organism>
<comment type="caution">
    <text evidence="2">The sequence shown here is derived from an EMBL/GenBank/DDBJ whole genome shotgun (WGS) entry which is preliminary data.</text>
</comment>
<evidence type="ECO:0000256" key="1">
    <source>
        <dbReference type="SAM" id="MobiDB-lite"/>
    </source>
</evidence>
<dbReference type="AlphaFoldDB" id="A0A5C6NE63"/>
<name>A0A5C6NE63_9TELE</name>
<accession>A0A5C6NE63</accession>
<dbReference type="Proteomes" id="UP000324091">
    <property type="component" value="Chromosome 21"/>
</dbReference>
<gene>
    <name evidence="2" type="ORF">D4764_21G0002960</name>
</gene>
<dbReference type="EMBL" id="RHFK02000014">
    <property type="protein sequence ID" value="TWW65396.1"/>
    <property type="molecule type" value="Genomic_DNA"/>
</dbReference>
<evidence type="ECO:0000313" key="3">
    <source>
        <dbReference type="Proteomes" id="UP000324091"/>
    </source>
</evidence>
<feature type="region of interest" description="Disordered" evidence="1">
    <location>
        <begin position="24"/>
        <end position="51"/>
    </location>
</feature>
<proteinExistence type="predicted"/>
<keyword evidence="3" id="KW-1185">Reference proteome</keyword>
<feature type="compositionally biased region" description="Basic and acidic residues" evidence="1">
    <location>
        <begin position="27"/>
        <end position="51"/>
    </location>
</feature>
<protein>
    <submittedName>
        <fullName evidence="2">Uncharacterized protein</fullName>
    </submittedName>
</protein>
<reference evidence="2 3" key="1">
    <citation type="submission" date="2019-04" db="EMBL/GenBank/DDBJ databases">
        <title>Chromosome genome assembly for Takifugu flavidus.</title>
        <authorList>
            <person name="Xiao S."/>
        </authorList>
    </citation>
    <scope>NUCLEOTIDE SEQUENCE [LARGE SCALE GENOMIC DNA]</scope>
    <source>
        <strain evidence="2">HTHZ2018</strain>
        <tissue evidence="2">Muscle</tissue>
    </source>
</reference>